<gene>
    <name evidence="1" type="ORF">Amon02_000330900</name>
</gene>
<protein>
    <submittedName>
        <fullName evidence="1">Unnamed protein product</fullName>
    </submittedName>
</protein>
<dbReference type="Proteomes" id="UP001165064">
    <property type="component" value="Unassembled WGS sequence"/>
</dbReference>
<dbReference type="EMBL" id="BSXS01002063">
    <property type="protein sequence ID" value="GME78115.1"/>
    <property type="molecule type" value="Genomic_DNA"/>
</dbReference>
<evidence type="ECO:0000313" key="2">
    <source>
        <dbReference type="Proteomes" id="UP001165064"/>
    </source>
</evidence>
<keyword evidence="2" id="KW-1185">Reference proteome</keyword>
<accession>A0ACB5T0C9</accession>
<name>A0ACB5T0C9_AMBMO</name>
<evidence type="ECO:0000313" key="1">
    <source>
        <dbReference type="EMBL" id="GME78115.1"/>
    </source>
</evidence>
<sequence>MVQILKENFRVLTYFDQDSEFSGGGIIEIPVGKRKDTKSNDDTYFIFHVIQGTLEVTVSQNTFAVTTGFSFEIPMGNYYTLVNKGNDEVRLFFVQSKYVVVASDPYEEDDLESDYEN</sequence>
<reference evidence="1" key="1">
    <citation type="submission" date="2023-04" db="EMBL/GenBank/DDBJ databases">
        <title>Ambrosiozyma monospora NBRC 10751.</title>
        <authorList>
            <person name="Ichikawa N."/>
            <person name="Sato H."/>
            <person name="Tonouchi N."/>
        </authorList>
    </citation>
    <scope>NUCLEOTIDE SEQUENCE</scope>
    <source>
        <strain evidence="1">NBRC 10751</strain>
    </source>
</reference>
<proteinExistence type="predicted"/>
<comment type="caution">
    <text evidence="1">The sequence shown here is derived from an EMBL/GenBank/DDBJ whole genome shotgun (WGS) entry which is preliminary data.</text>
</comment>
<organism evidence="1 2">
    <name type="scientific">Ambrosiozyma monospora</name>
    <name type="common">Yeast</name>
    <name type="synonym">Endomycopsis monosporus</name>
    <dbReference type="NCBI Taxonomy" id="43982"/>
    <lineage>
        <taxon>Eukaryota</taxon>
        <taxon>Fungi</taxon>
        <taxon>Dikarya</taxon>
        <taxon>Ascomycota</taxon>
        <taxon>Saccharomycotina</taxon>
        <taxon>Pichiomycetes</taxon>
        <taxon>Pichiales</taxon>
        <taxon>Pichiaceae</taxon>
        <taxon>Ambrosiozyma</taxon>
    </lineage>
</organism>